<evidence type="ECO:0000256" key="2">
    <source>
        <dbReference type="PROSITE-ProRule" id="PRU00335"/>
    </source>
</evidence>
<feature type="DNA-binding region" description="H-T-H motif" evidence="2">
    <location>
        <begin position="18"/>
        <end position="37"/>
    </location>
</feature>
<dbReference type="PANTHER" id="PTHR43479:SF11">
    <property type="entry name" value="ACREF_ENVCD OPERON REPRESSOR-RELATED"/>
    <property type="match status" value="1"/>
</dbReference>
<feature type="domain" description="HTH tetR-type" evidence="3">
    <location>
        <begin position="1"/>
        <end position="55"/>
    </location>
</feature>
<dbReference type="Proteomes" id="UP000659344">
    <property type="component" value="Unassembled WGS sequence"/>
</dbReference>
<dbReference type="PRINTS" id="PR00455">
    <property type="entry name" value="HTHTETR"/>
</dbReference>
<dbReference type="Gene3D" id="1.10.357.10">
    <property type="entry name" value="Tetracycline Repressor, domain 2"/>
    <property type="match status" value="1"/>
</dbReference>
<dbReference type="Pfam" id="PF00440">
    <property type="entry name" value="TetR_N"/>
    <property type="match status" value="1"/>
</dbReference>
<evidence type="ECO:0000259" key="3">
    <source>
        <dbReference type="PROSITE" id="PS50977"/>
    </source>
</evidence>
<evidence type="ECO:0000256" key="1">
    <source>
        <dbReference type="ARBA" id="ARBA00023125"/>
    </source>
</evidence>
<dbReference type="PANTHER" id="PTHR43479">
    <property type="entry name" value="ACREF/ENVCD OPERON REPRESSOR-RELATED"/>
    <property type="match status" value="1"/>
</dbReference>
<keyword evidence="5" id="KW-1185">Reference proteome</keyword>
<dbReference type="SUPFAM" id="SSF46689">
    <property type="entry name" value="Homeodomain-like"/>
    <property type="match status" value="1"/>
</dbReference>
<dbReference type="PROSITE" id="PS01081">
    <property type="entry name" value="HTH_TETR_1"/>
    <property type="match status" value="1"/>
</dbReference>
<accession>A0ABQ1Y3R2</accession>
<evidence type="ECO:0000313" key="4">
    <source>
        <dbReference type="EMBL" id="GGH11601.1"/>
    </source>
</evidence>
<evidence type="ECO:0000313" key="5">
    <source>
        <dbReference type="Proteomes" id="UP000659344"/>
    </source>
</evidence>
<protein>
    <recommendedName>
        <fullName evidence="3">HTH tetR-type domain-containing protein</fullName>
    </recommendedName>
</protein>
<dbReference type="InterPro" id="IPR001647">
    <property type="entry name" value="HTH_TetR"/>
</dbReference>
<gene>
    <name evidence="4" type="ORF">GCM10008013_03480</name>
</gene>
<keyword evidence="1 2" id="KW-0238">DNA-binding</keyword>
<comment type="caution">
    <text evidence="4">The sequence shown here is derived from an EMBL/GenBank/DDBJ whole genome shotgun (WGS) entry which is preliminary data.</text>
</comment>
<dbReference type="InterPro" id="IPR050624">
    <property type="entry name" value="HTH-type_Tx_Regulator"/>
</dbReference>
<dbReference type="InterPro" id="IPR023772">
    <property type="entry name" value="DNA-bd_HTH_TetR-type_CS"/>
</dbReference>
<dbReference type="PROSITE" id="PS50977">
    <property type="entry name" value="HTH_TETR_2"/>
    <property type="match status" value="1"/>
</dbReference>
<name>A0ABQ1Y3R2_9BACL</name>
<proteinExistence type="predicted"/>
<reference evidence="5" key="1">
    <citation type="journal article" date="2019" name="Int. J. Syst. Evol. Microbiol.">
        <title>The Global Catalogue of Microorganisms (GCM) 10K type strain sequencing project: providing services to taxonomists for standard genome sequencing and annotation.</title>
        <authorList>
            <consortium name="The Broad Institute Genomics Platform"/>
            <consortium name="The Broad Institute Genome Sequencing Center for Infectious Disease"/>
            <person name="Wu L."/>
            <person name="Ma J."/>
        </authorList>
    </citation>
    <scope>NUCLEOTIDE SEQUENCE [LARGE SCALE GENOMIC DNA]</scope>
    <source>
        <strain evidence="5">CGMCC 1.12769</strain>
    </source>
</reference>
<sequence>MLKAAKHEFMEYGFQRSSIRRIAAGAGSTIGNMYKYFQSKDELFERLVSNVKGELYFFIKEHETESGESSNAHQKLQLFVNLMSDYRDEMLLLIDASDGTQYQNTYEDLIAMVSLNLQDHLPDFNMPPVPDTRILVRTIAVGLVSGWVDVLRHHSDKKDIKNGLTQYFLFVFKSFL</sequence>
<organism evidence="4 5">
    <name type="scientific">Paenibacillus segetis</name>
    <dbReference type="NCBI Taxonomy" id="1325360"/>
    <lineage>
        <taxon>Bacteria</taxon>
        <taxon>Bacillati</taxon>
        <taxon>Bacillota</taxon>
        <taxon>Bacilli</taxon>
        <taxon>Bacillales</taxon>
        <taxon>Paenibacillaceae</taxon>
        <taxon>Paenibacillus</taxon>
    </lineage>
</organism>
<dbReference type="EMBL" id="BMFT01000001">
    <property type="protein sequence ID" value="GGH11601.1"/>
    <property type="molecule type" value="Genomic_DNA"/>
</dbReference>
<dbReference type="InterPro" id="IPR009057">
    <property type="entry name" value="Homeodomain-like_sf"/>
</dbReference>